<feature type="domain" description="4Fe-4S ferredoxin-type" evidence="15">
    <location>
        <begin position="32"/>
        <end position="60"/>
    </location>
</feature>
<gene>
    <name evidence="17" type="ORF">A2008_07520</name>
</gene>
<dbReference type="SMART" id="SM00387">
    <property type="entry name" value="HATPase_c"/>
    <property type="match status" value="1"/>
</dbReference>
<dbReference type="CDD" id="cd00082">
    <property type="entry name" value="HisKA"/>
    <property type="match status" value="1"/>
</dbReference>
<proteinExistence type="predicted"/>
<dbReference type="SUPFAM" id="SSF53920">
    <property type="entry name" value="Fe-only hydrogenase"/>
    <property type="match status" value="1"/>
</dbReference>
<dbReference type="InterPro" id="IPR003594">
    <property type="entry name" value="HATPase_dom"/>
</dbReference>
<dbReference type="Pfam" id="PF02906">
    <property type="entry name" value="Fe_hyd_lg_C"/>
    <property type="match status" value="1"/>
</dbReference>
<dbReference type="PROSITE" id="PS00198">
    <property type="entry name" value="4FE4S_FER_1"/>
    <property type="match status" value="1"/>
</dbReference>
<evidence type="ECO:0000256" key="13">
    <source>
        <dbReference type="SAM" id="Coils"/>
    </source>
</evidence>
<dbReference type="InterPro" id="IPR017896">
    <property type="entry name" value="4Fe4S_Fe-S-bd"/>
</dbReference>
<dbReference type="EC" id="2.7.13.3" evidence="2"/>
<dbReference type="Pfam" id="PF02518">
    <property type="entry name" value="HATPase_c"/>
    <property type="match status" value="1"/>
</dbReference>
<evidence type="ECO:0000256" key="1">
    <source>
        <dbReference type="ARBA" id="ARBA00000085"/>
    </source>
</evidence>
<keyword evidence="9" id="KW-0067">ATP-binding</keyword>
<protein>
    <recommendedName>
        <fullName evidence="2">histidine kinase</fullName>
        <ecNumber evidence="2">2.7.13.3</ecNumber>
    </recommendedName>
</protein>
<dbReference type="InterPro" id="IPR004108">
    <property type="entry name" value="Fe_hydrogenase_lsu_C"/>
</dbReference>
<keyword evidence="13" id="KW-0175">Coiled coil</keyword>
<keyword evidence="3" id="KW-0004">4Fe-4S</keyword>
<dbReference type="PRINTS" id="PR00344">
    <property type="entry name" value="BCTRLSENSOR"/>
</dbReference>
<evidence type="ECO:0000259" key="16">
    <source>
        <dbReference type="PROSITE" id="PS51656"/>
    </source>
</evidence>
<dbReference type="InterPro" id="IPR004358">
    <property type="entry name" value="Sig_transdc_His_kin-like_C"/>
</dbReference>
<dbReference type="InterPro" id="IPR036890">
    <property type="entry name" value="HATPase_C_sf"/>
</dbReference>
<feature type="coiled-coil region" evidence="13">
    <location>
        <begin position="405"/>
        <end position="435"/>
    </location>
</feature>
<dbReference type="Gene3D" id="3.30.565.10">
    <property type="entry name" value="Histidine kinase-like ATPase, C-terminal domain"/>
    <property type="match status" value="1"/>
</dbReference>
<evidence type="ECO:0000313" key="17">
    <source>
        <dbReference type="EMBL" id="OGM08621.1"/>
    </source>
</evidence>
<dbReference type="SUPFAM" id="SSF47384">
    <property type="entry name" value="Homodimeric domain of signal transducing histidine kinase"/>
    <property type="match status" value="1"/>
</dbReference>
<feature type="domain" description="4Fe-4S" evidence="16">
    <location>
        <begin position="356"/>
        <end position="417"/>
    </location>
</feature>
<evidence type="ECO:0000256" key="8">
    <source>
        <dbReference type="ARBA" id="ARBA00022777"/>
    </source>
</evidence>
<evidence type="ECO:0000256" key="6">
    <source>
        <dbReference type="ARBA" id="ARBA00022723"/>
    </source>
</evidence>
<dbReference type="Gene3D" id="3.40.950.10">
    <property type="entry name" value="Fe-only Hydrogenase (Larger Subunit), Chain L, domain 3"/>
    <property type="match status" value="1"/>
</dbReference>
<dbReference type="Pfam" id="PF00512">
    <property type="entry name" value="HisKA"/>
    <property type="match status" value="1"/>
</dbReference>
<dbReference type="InterPro" id="IPR007202">
    <property type="entry name" value="4Fe-4S_dom"/>
</dbReference>
<evidence type="ECO:0000256" key="11">
    <source>
        <dbReference type="ARBA" id="ARBA00023012"/>
    </source>
</evidence>
<keyword evidence="10" id="KW-0408">Iron</keyword>
<evidence type="ECO:0000313" key="18">
    <source>
        <dbReference type="Proteomes" id="UP000178735"/>
    </source>
</evidence>
<dbReference type="InterPro" id="IPR036097">
    <property type="entry name" value="HisK_dim/P_sf"/>
</dbReference>
<keyword evidence="4" id="KW-0597">Phosphoprotein</keyword>
<feature type="domain" description="Histidine kinase" evidence="14">
    <location>
        <begin position="444"/>
        <end position="657"/>
    </location>
</feature>
<dbReference type="Proteomes" id="UP000178735">
    <property type="component" value="Unassembled WGS sequence"/>
</dbReference>
<evidence type="ECO:0000256" key="12">
    <source>
        <dbReference type="ARBA" id="ARBA00023014"/>
    </source>
</evidence>
<keyword evidence="11" id="KW-0902">Two-component regulatory system</keyword>
<keyword evidence="7" id="KW-0547">Nucleotide-binding</keyword>
<dbReference type="SUPFAM" id="SSF54862">
    <property type="entry name" value="4Fe-4S ferredoxins"/>
    <property type="match status" value="1"/>
</dbReference>
<evidence type="ECO:0000256" key="3">
    <source>
        <dbReference type="ARBA" id="ARBA00022485"/>
    </source>
</evidence>
<keyword evidence="8" id="KW-0418">Kinase</keyword>
<organism evidence="17 18">
    <name type="scientific">Candidatus Wallbacteria bacterium GWC2_49_35</name>
    <dbReference type="NCBI Taxonomy" id="1817813"/>
    <lineage>
        <taxon>Bacteria</taxon>
        <taxon>Candidatus Walliibacteriota</taxon>
    </lineage>
</organism>
<evidence type="ECO:0000259" key="14">
    <source>
        <dbReference type="PROSITE" id="PS50109"/>
    </source>
</evidence>
<sequence length="665" mass="73636">MSIISTIGEKCKKCYACIKSCPAHAIKVKDGKASVISFRCISCGHCTTVCSQNAKVVLSYFNELKNDIASKEIDALVAPSFAVSFLDVGDKFVGALKALGFKNVYEVGFGADLVSLAYKKYLRENREKTVIATPCPAIVKYVQKYEPEMIDLLAPIVSPMVACARVAKTINPSRKVAFIGPCIAKIDEKSNYARDIDYSITFEELKLWIVENKVDTEKLGAADFDPPRAYAGSIYPVTGGLLRCTEKLDDVVYNEVIVTEGKERVLMVLDSIKKGALKGKFIDMLFCMGCIEGPKICSELNYFEKKSTMAAYVKNRFSEANKEKWEAEIEKYKNIDLSVKFESEEVSEIKEADPAEIKKVLIEMGKFQPQDELNCGACGYPSCRAKARAVIAGLAEKEMCLPYVIEKLEENLDLLEQSNSMLKSTQNELIQKEKLVSLGQMAAGVAHEINNPLGTVLLYAHMLNEQIENEEMKSDVKTIITEINRTKEIITGMLNFSRENKLSILEFDFTEFLAGLCARCCSDYLSIGINMTIMIDCPENIAIEADQTALAQVFTNLISNAKDAIVEAKRESGRIAIWVVKHDEELIITLTDNGTGIPRDKFPKLFTPFFTTKGYGKGTGLGLPVVYGIIKMHRGKITVDSVFGESTTFKIILPLKSTTSPGMLG</sequence>
<dbReference type="Gene3D" id="3.30.70.20">
    <property type="match status" value="1"/>
</dbReference>
<dbReference type="GO" id="GO:0005524">
    <property type="term" value="F:ATP binding"/>
    <property type="evidence" value="ECO:0007669"/>
    <property type="project" value="UniProtKB-KW"/>
</dbReference>
<evidence type="ECO:0000256" key="4">
    <source>
        <dbReference type="ARBA" id="ARBA00022553"/>
    </source>
</evidence>
<accession>A0A1F7X0X5</accession>
<dbReference type="PROSITE" id="PS50109">
    <property type="entry name" value="HIS_KIN"/>
    <property type="match status" value="1"/>
</dbReference>
<dbReference type="EMBL" id="MGFH01000006">
    <property type="protein sequence ID" value="OGM08621.1"/>
    <property type="molecule type" value="Genomic_DNA"/>
</dbReference>
<dbReference type="Pfam" id="PF13237">
    <property type="entry name" value="Fer4_10"/>
    <property type="match status" value="1"/>
</dbReference>
<keyword evidence="5" id="KW-0808">Transferase</keyword>
<dbReference type="PANTHER" id="PTHR43065:SF10">
    <property type="entry name" value="PEROXIDE STRESS-ACTIVATED HISTIDINE KINASE MAK3"/>
    <property type="match status" value="1"/>
</dbReference>
<dbReference type="GO" id="GO:0051539">
    <property type="term" value="F:4 iron, 4 sulfur cluster binding"/>
    <property type="evidence" value="ECO:0007669"/>
    <property type="project" value="UniProtKB-KW"/>
</dbReference>
<reference evidence="17 18" key="1">
    <citation type="journal article" date="2016" name="Nat. Commun.">
        <title>Thousands of microbial genomes shed light on interconnected biogeochemical processes in an aquifer system.</title>
        <authorList>
            <person name="Anantharaman K."/>
            <person name="Brown C.T."/>
            <person name="Hug L.A."/>
            <person name="Sharon I."/>
            <person name="Castelle C.J."/>
            <person name="Probst A.J."/>
            <person name="Thomas B.C."/>
            <person name="Singh A."/>
            <person name="Wilkins M.J."/>
            <person name="Karaoz U."/>
            <person name="Brodie E.L."/>
            <person name="Williams K.H."/>
            <person name="Hubbard S.S."/>
            <person name="Banfield J.F."/>
        </authorList>
    </citation>
    <scope>NUCLEOTIDE SEQUENCE [LARGE SCALE GENOMIC DNA]</scope>
</reference>
<dbReference type="PROSITE" id="PS51656">
    <property type="entry name" value="4FE4S"/>
    <property type="match status" value="1"/>
</dbReference>
<dbReference type="PANTHER" id="PTHR43065">
    <property type="entry name" value="SENSOR HISTIDINE KINASE"/>
    <property type="match status" value="1"/>
</dbReference>
<name>A0A1F7X0X5_9BACT</name>
<keyword evidence="6" id="KW-0479">Metal-binding</keyword>
<evidence type="ECO:0000256" key="9">
    <source>
        <dbReference type="ARBA" id="ARBA00022840"/>
    </source>
</evidence>
<dbReference type="SUPFAM" id="SSF55874">
    <property type="entry name" value="ATPase domain of HSP90 chaperone/DNA topoisomerase II/histidine kinase"/>
    <property type="match status" value="1"/>
</dbReference>
<dbReference type="Gene3D" id="1.10.15.40">
    <property type="entry name" value="Electron transport complex subunit B, putative Fe-S cluster"/>
    <property type="match status" value="1"/>
</dbReference>
<evidence type="ECO:0000259" key="15">
    <source>
        <dbReference type="PROSITE" id="PS51379"/>
    </source>
</evidence>
<dbReference type="STRING" id="1817813.A2008_07520"/>
<dbReference type="InterPro" id="IPR017900">
    <property type="entry name" value="4Fe4S_Fe_S_CS"/>
</dbReference>
<dbReference type="Gene3D" id="1.10.287.130">
    <property type="match status" value="1"/>
</dbReference>
<feature type="domain" description="4Fe-4S ferredoxin-type" evidence="15">
    <location>
        <begin position="2"/>
        <end position="31"/>
    </location>
</feature>
<comment type="catalytic activity">
    <reaction evidence="1">
        <text>ATP + protein L-histidine = ADP + protein N-phospho-L-histidine.</text>
        <dbReference type="EC" id="2.7.13.3"/>
    </reaction>
</comment>
<dbReference type="InterPro" id="IPR005467">
    <property type="entry name" value="His_kinase_dom"/>
</dbReference>
<evidence type="ECO:0000256" key="2">
    <source>
        <dbReference type="ARBA" id="ARBA00012438"/>
    </source>
</evidence>
<dbReference type="GO" id="GO:0000155">
    <property type="term" value="F:phosphorelay sensor kinase activity"/>
    <property type="evidence" value="ECO:0007669"/>
    <property type="project" value="InterPro"/>
</dbReference>
<dbReference type="Pfam" id="PF04060">
    <property type="entry name" value="FeS"/>
    <property type="match status" value="1"/>
</dbReference>
<dbReference type="SMART" id="SM00388">
    <property type="entry name" value="HisKA"/>
    <property type="match status" value="1"/>
</dbReference>
<evidence type="ECO:0000256" key="7">
    <source>
        <dbReference type="ARBA" id="ARBA00022741"/>
    </source>
</evidence>
<dbReference type="AlphaFoldDB" id="A0A1F7X0X5"/>
<dbReference type="GO" id="GO:0046872">
    <property type="term" value="F:metal ion binding"/>
    <property type="evidence" value="ECO:0007669"/>
    <property type="project" value="UniProtKB-KW"/>
</dbReference>
<comment type="caution">
    <text evidence="17">The sequence shown here is derived from an EMBL/GenBank/DDBJ whole genome shotgun (WGS) entry which is preliminary data.</text>
</comment>
<dbReference type="PROSITE" id="PS51379">
    <property type="entry name" value="4FE4S_FER_2"/>
    <property type="match status" value="2"/>
</dbReference>
<keyword evidence="12" id="KW-0411">Iron-sulfur</keyword>
<evidence type="ECO:0000256" key="5">
    <source>
        <dbReference type="ARBA" id="ARBA00022679"/>
    </source>
</evidence>
<evidence type="ECO:0000256" key="10">
    <source>
        <dbReference type="ARBA" id="ARBA00023004"/>
    </source>
</evidence>
<dbReference type="InterPro" id="IPR003661">
    <property type="entry name" value="HisK_dim/P_dom"/>
</dbReference>
<dbReference type="InterPro" id="IPR009016">
    <property type="entry name" value="Fe_hydrogenase"/>
</dbReference>